<dbReference type="Proteomes" id="UP000446719">
    <property type="component" value="Unassembled WGS sequence"/>
</dbReference>
<dbReference type="AlphaFoldDB" id="A0A845KPZ9"/>
<keyword evidence="2" id="KW-0472">Membrane</keyword>
<evidence type="ECO:0000256" key="2">
    <source>
        <dbReference type="SAM" id="Phobius"/>
    </source>
</evidence>
<dbReference type="RefSeq" id="WP_192925219.1">
    <property type="nucleotide sequence ID" value="NZ_WWSB01000008.1"/>
</dbReference>
<feature type="compositionally biased region" description="Acidic residues" evidence="1">
    <location>
        <begin position="244"/>
        <end position="283"/>
    </location>
</feature>
<reference evidence="3 4" key="1">
    <citation type="journal article" date="2019" name="Nat. Med.">
        <title>A library of human gut bacterial isolates paired with longitudinal multiomics data enables mechanistic microbiome research.</title>
        <authorList>
            <person name="Poyet M."/>
            <person name="Groussin M."/>
            <person name="Gibbons S.M."/>
            <person name="Avila-Pacheco J."/>
            <person name="Jiang X."/>
            <person name="Kearney S.M."/>
            <person name="Perrotta A.R."/>
            <person name="Berdy B."/>
            <person name="Zhao S."/>
            <person name="Lieberman T.D."/>
            <person name="Swanson P.K."/>
            <person name="Smith M."/>
            <person name="Roesemann S."/>
            <person name="Alexander J.E."/>
            <person name="Rich S.A."/>
            <person name="Livny J."/>
            <person name="Vlamakis H."/>
            <person name="Clish C."/>
            <person name="Bullock K."/>
            <person name="Deik A."/>
            <person name="Scott J."/>
            <person name="Pierce K.A."/>
            <person name="Xavier R.J."/>
            <person name="Alm E.J."/>
        </authorList>
    </citation>
    <scope>NUCLEOTIDE SEQUENCE [LARGE SCALE GENOMIC DNA]</scope>
    <source>
        <strain evidence="3 4">BIOML-A7</strain>
    </source>
</reference>
<feature type="compositionally biased region" description="Low complexity" evidence="1">
    <location>
        <begin position="218"/>
        <end position="238"/>
    </location>
</feature>
<name>A0A845KPZ9_9FIRM</name>
<feature type="transmembrane region" description="Helical" evidence="2">
    <location>
        <begin position="12"/>
        <end position="30"/>
    </location>
</feature>
<dbReference type="EMBL" id="WWSB01000008">
    <property type="protein sequence ID" value="MZK18073.1"/>
    <property type="molecule type" value="Genomic_DNA"/>
</dbReference>
<evidence type="ECO:0000256" key="1">
    <source>
        <dbReference type="SAM" id="MobiDB-lite"/>
    </source>
</evidence>
<comment type="caution">
    <text evidence="3">The sequence shown here is derived from an EMBL/GenBank/DDBJ whole genome shotgun (WGS) entry which is preliminary data.</text>
</comment>
<sequence length="283" mass="33247">MEKDKKKKALQVACTVFVFLCVVFAMYKLIKLDEKNVIQRQKQEETQKKEDKINAKCEAIEYMDGYTENLQEQMRKAGIGDIRVTYKKCSRDYFDEYWGVDEYDPSDYFYYFILDYYSDSIDSIYAENTSNGDFEPFIKLMNEVRMVKDNREGVYEYSQDIRMGDKWIAVYIGDKNLSGDITIKKEPDQTYTLEQNQYARWVYVNGQEVYAKSRETKSTGSSGYSGNSSWGSSSGSSSRNDPYDVYDYDDPDEFADEWGEEFGDGSYEDGYDDAYDYWEEEMD</sequence>
<evidence type="ECO:0000313" key="4">
    <source>
        <dbReference type="Proteomes" id="UP000446719"/>
    </source>
</evidence>
<protein>
    <submittedName>
        <fullName evidence="3">Uncharacterized protein</fullName>
    </submittedName>
</protein>
<keyword evidence="2" id="KW-1133">Transmembrane helix</keyword>
<accession>A0A845KPZ9</accession>
<gene>
    <name evidence="3" type="ORF">GT565_08115</name>
</gene>
<organism evidence="3 4">
    <name type="scientific">Dorea longicatena</name>
    <dbReference type="NCBI Taxonomy" id="88431"/>
    <lineage>
        <taxon>Bacteria</taxon>
        <taxon>Bacillati</taxon>
        <taxon>Bacillota</taxon>
        <taxon>Clostridia</taxon>
        <taxon>Lachnospirales</taxon>
        <taxon>Lachnospiraceae</taxon>
        <taxon>Dorea</taxon>
    </lineage>
</organism>
<evidence type="ECO:0000313" key="3">
    <source>
        <dbReference type="EMBL" id="MZK18073.1"/>
    </source>
</evidence>
<keyword evidence="2" id="KW-0812">Transmembrane</keyword>
<feature type="region of interest" description="Disordered" evidence="1">
    <location>
        <begin position="214"/>
        <end position="283"/>
    </location>
</feature>
<proteinExistence type="predicted"/>